<feature type="transmembrane region" description="Helical" evidence="11">
    <location>
        <begin position="106"/>
        <end position="123"/>
    </location>
</feature>
<evidence type="ECO:0000256" key="1">
    <source>
        <dbReference type="ARBA" id="ARBA00001947"/>
    </source>
</evidence>
<keyword evidence="6 11" id="KW-0378">Hydrolase</keyword>
<dbReference type="Gene3D" id="2.30.42.10">
    <property type="match status" value="1"/>
</dbReference>
<evidence type="ECO:0000256" key="8">
    <source>
        <dbReference type="ARBA" id="ARBA00022989"/>
    </source>
</evidence>
<keyword evidence="5 11" id="KW-0812">Transmembrane</keyword>
<comment type="subcellular location">
    <subcellularLocation>
        <location evidence="2">Membrane</location>
        <topology evidence="2">Multi-pass membrane protein</topology>
    </subcellularLocation>
</comment>
<keyword evidence="4 13" id="KW-0645">Protease</keyword>
<evidence type="ECO:0000313" key="13">
    <source>
        <dbReference type="EMBL" id="RCL37912.1"/>
    </source>
</evidence>
<evidence type="ECO:0000256" key="11">
    <source>
        <dbReference type="RuleBase" id="RU362031"/>
    </source>
</evidence>
<dbReference type="GO" id="GO:0016020">
    <property type="term" value="C:membrane"/>
    <property type="evidence" value="ECO:0007669"/>
    <property type="project" value="UniProtKB-SubCell"/>
</dbReference>
<keyword evidence="11" id="KW-0479">Metal-binding</keyword>
<feature type="domain" description="PDZ" evidence="12">
    <location>
        <begin position="218"/>
        <end position="272"/>
    </location>
</feature>
<feature type="transmembrane region" description="Helical" evidence="11">
    <location>
        <begin position="401"/>
        <end position="420"/>
    </location>
</feature>
<keyword evidence="7 11" id="KW-0862">Zinc</keyword>
<evidence type="ECO:0000256" key="5">
    <source>
        <dbReference type="ARBA" id="ARBA00022692"/>
    </source>
</evidence>
<dbReference type="EMBL" id="QOPD01000006">
    <property type="protein sequence ID" value="RCL37912.1"/>
    <property type="molecule type" value="Genomic_DNA"/>
</dbReference>
<dbReference type="GO" id="GO:0046872">
    <property type="term" value="F:metal ion binding"/>
    <property type="evidence" value="ECO:0007669"/>
    <property type="project" value="UniProtKB-KW"/>
</dbReference>
<evidence type="ECO:0000259" key="12">
    <source>
        <dbReference type="PROSITE" id="PS50106"/>
    </source>
</evidence>
<dbReference type="GO" id="GO:0004222">
    <property type="term" value="F:metalloendopeptidase activity"/>
    <property type="evidence" value="ECO:0007669"/>
    <property type="project" value="InterPro"/>
</dbReference>
<gene>
    <name evidence="13" type="primary">rseP</name>
    <name evidence="13" type="ORF">DBW97_03750</name>
</gene>
<evidence type="ECO:0000256" key="9">
    <source>
        <dbReference type="ARBA" id="ARBA00023049"/>
    </source>
</evidence>
<evidence type="ECO:0000256" key="3">
    <source>
        <dbReference type="ARBA" id="ARBA00007931"/>
    </source>
</evidence>
<keyword evidence="10 11" id="KW-0472">Membrane</keyword>
<dbReference type="SMART" id="SM00228">
    <property type="entry name" value="PDZ"/>
    <property type="match status" value="1"/>
</dbReference>
<dbReference type="InterPro" id="IPR041489">
    <property type="entry name" value="PDZ_6"/>
</dbReference>
<evidence type="ECO:0000256" key="2">
    <source>
        <dbReference type="ARBA" id="ARBA00004141"/>
    </source>
</evidence>
<comment type="similarity">
    <text evidence="3 11">Belongs to the peptidase M50B family.</text>
</comment>
<dbReference type="SUPFAM" id="SSF50156">
    <property type="entry name" value="PDZ domain-like"/>
    <property type="match status" value="1"/>
</dbReference>
<feature type="transmembrane region" description="Helical" evidence="11">
    <location>
        <begin position="352"/>
        <end position="372"/>
    </location>
</feature>
<evidence type="ECO:0000256" key="4">
    <source>
        <dbReference type="ARBA" id="ARBA00022670"/>
    </source>
</evidence>
<protein>
    <recommendedName>
        <fullName evidence="11">Zinc metalloprotease</fullName>
        <ecNumber evidence="11">3.4.24.-</ecNumber>
    </recommendedName>
</protein>
<dbReference type="NCBIfam" id="TIGR00054">
    <property type="entry name" value="RIP metalloprotease RseP"/>
    <property type="match status" value="1"/>
</dbReference>
<evidence type="ECO:0000313" key="14">
    <source>
        <dbReference type="Proteomes" id="UP000252147"/>
    </source>
</evidence>
<keyword evidence="9 11" id="KW-0482">Metalloprotease</keyword>
<name>A0A368BM24_9GAMM</name>
<dbReference type="Proteomes" id="UP000252147">
    <property type="component" value="Unassembled WGS sequence"/>
</dbReference>
<dbReference type="PANTHER" id="PTHR42837">
    <property type="entry name" value="REGULATOR OF SIGMA-E PROTEASE RSEP"/>
    <property type="match status" value="1"/>
</dbReference>
<dbReference type="PROSITE" id="PS50106">
    <property type="entry name" value="PDZ"/>
    <property type="match status" value="1"/>
</dbReference>
<dbReference type="PANTHER" id="PTHR42837:SF2">
    <property type="entry name" value="MEMBRANE METALLOPROTEASE ARASP2, CHLOROPLASTIC-RELATED"/>
    <property type="match status" value="1"/>
</dbReference>
<dbReference type="AlphaFoldDB" id="A0A368BM24"/>
<comment type="caution">
    <text evidence="13">The sequence shown here is derived from an EMBL/GenBank/DDBJ whole genome shotgun (WGS) entry which is preliminary data.</text>
</comment>
<evidence type="ECO:0000256" key="10">
    <source>
        <dbReference type="ARBA" id="ARBA00023136"/>
    </source>
</evidence>
<sequence length="427" mass="47724">MYILVGAVILFLVLVTFHEYGHYSVARFFKIKILKFSIGFGPDIINWRNKEGVRFSLSAIPLGGYVAFHDPGDVDNYNKLSSEEKKYVLANRPALEKALVTLAGPFYNFILAFVVFASIGMFLPRESDVATARVTELSDSKLYQVISINDVAIKNAQELELRFFEQTGYTGNLEIKLFDYDMQSEVVYSKEVTDLTFPQDRSPSAYFSFQPILDFTPVISSVEQSSIAFQSGIRAGDLITKINDKDVFSTLQANELLNQFNKRMYIEVQRDDQKQFVTLPIKRDGEIYGISLMPGGNNLFESISYGASQTLFWITNTFKFLVRTFTGSLGLDNLSGPVGIAKVAGDSLSNGIIPFLMLMAILSISLGAFNLLPLPMLDGGQFLFILVEELKGSPISMKLKAALFNLSYILIMVLFVFVIVNDIGRLL</sequence>
<dbReference type="InterPro" id="IPR001478">
    <property type="entry name" value="PDZ"/>
</dbReference>
<dbReference type="Pfam" id="PF02163">
    <property type="entry name" value="Peptidase_M50"/>
    <property type="match status" value="1"/>
</dbReference>
<organism evidence="13 14">
    <name type="scientific">SAR86 cluster bacterium</name>
    <dbReference type="NCBI Taxonomy" id="2030880"/>
    <lineage>
        <taxon>Bacteria</taxon>
        <taxon>Pseudomonadati</taxon>
        <taxon>Pseudomonadota</taxon>
        <taxon>Gammaproteobacteria</taxon>
        <taxon>SAR86 cluster</taxon>
    </lineage>
</organism>
<dbReference type="InterPro" id="IPR004387">
    <property type="entry name" value="Pept_M50_Zn"/>
</dbReference>
<proteinExistence type="inferred from homology"/>
<dbReference type="InterPro" id="IPR008915">
    <property type="entry name" value="Peptidase_M50"/>
</dbReference>
<comment type="cofactor">
    <cofactor evidence="1 11">
        <name>Zn(2+)</name>
        <dbReference type="ChEBI" id="CHEBI:29105"/>
    </cofactor>
</comment>
<keyword evidence="8 11" id="KW-1133">Transmembrane helix</keyword>
<evidence type="ECO:0000256" key="7">
    <source>
        <dbReference type="ARBA" id="ARBA00022833"/>
    </source>
</evidence>
<dbReference type="GO" id="GO:0006508">
    <property type="term" value="P:proteolysis"/>
    <property type="evidence" value="ECO:0007669"/>
    <property type="project" value="UniProtKB-KW"/>
</dbReference>
<reference evidence="13 14" key="1">
    <citation type="journal article" date="2018" name="Microbiome">
        <title>Fine metagenomic profile of the Mediterranean stratified and mixed water columns revealed by assembly and recruitment.</title>
        <authorList>
            <person name="Haro-Moreno J.M."/>
            <person name="Lopez-Perez M."/>
            <person name="De La Torre J.R."/>
            <person name="Picazo A."/>
            <person name="Camacho A."/>
            <person name="Rodriguez-Valera F."/>
        </authorList>
    </citation>
    <scope>NUCLEOTIDE SEQUENCE [LARGE SCALE GENOMIC DNA]</scope>
    <source>
        <strain evidence="13">MED-G83</strain>
    </source>
</reference>
<dbReference type="Pfam" id="PF17820">
    <property type="entry name" value="PDZ_6"/>
    <property type="match status" value="1"/>
</dbReference>
<dbReference type="InterPro" id="IPR036034">
    <property type="entry name" value="PDZ_sf"/>
</dbReference>
<dbReference type="EC" id="3.4.24.-" evidence="11"/>
<accession>A0A368BM24</accession>
<evidence type="ECO:0000256" key="6">
    <source>
        <dbReference type="ARBA" id="ARBA00022801"/>
    </source>
</evidence>
<dbReference type="CDD" id="cd06163">
    <property type="entry name" value="S2P-M50_PDZ_RseP-like"/>
    <property type="match status" value="1"/>
</dbReference>